<proteinExistence type="predicted"/>
<dbReference type="EMBL" id="WKMC01000201">
    <property type="protein sequence ID" value="MRZ53110.1"/>
    <property type="molecule type" value="Genomic_DNA"/>
</dbReference>
<sequence>INHVEILDNSVVVARLQLRQRIAGNNYITLTGNYGIHNNDFFHLLEGKSLWGGSLGYAYNSIAGPLSATFGMSNRNSHLQFYMNLGFMF</sequence>
<dbReference type="InterPro" id="IPR043864">
    <property type="entry name" value="Omp85-like_dom"/>
</dbReference>
<dbReference type="Pfam" id="PF19143">
    <property type="entry name" value="Omp85_2"/>
    <property type="match status" value="1"/>
</dbReference>
<reference evidence="2 3" key="1">
    <citation type="journal article" date="2019" name="Nat. Med.">
        <title>A library of human gut bacterial isolates paired with longitudinal multiomics data enables mechanistic microbiome research.</title>
        <authorList>
            <person name="Poyet M."/>
            <person name="Groussin M."/>
            <person name="Gibbons S.M."/>
            <person name="Avila-Pacheco J."/>
            <person name="Jiang X."/>
            <person name="Kearney S.M."/>
            <person name="Perrotta A.R."/>
            <person name="Berdy B."/>
            <person name="Zhao S."/>
            <person name="Lieberman T.D."/>
            <person name="Swanson P.K."/>
            <person name="Smith M."/>
            <person name="Roesemann S."/>
            <person name="Alexander J.E."/>
            <person name="Rich S.A."/>
            <person name="Livny J."/>
            <person name="Vlamakis H."/>
            <person name="Clish C."/>
            <person name="Bullock K."/>
            <person name="Deik A."/>
            <person name="Scott J."/>
            <person name="Pierce K.A."/>
            <person name="Xavier R.J."/>
            <person name="Alm E.J."/>
        </authorList>
    </citation>
    <scope>NUCLEOTIDE SEQUENCE [LARGE SCALE GENOMIC DNA]</scope>
    <source>
        <strain evidence="2 3">BIOML-A32</strain>
    </source>
</reference>
<name>A0A7K0HSZ3_PARDI</name>
<feature type="non-terminal residue" evidence="2">
    <location>
        <position position="1"/>
    </location>
</feature>
<dbReference type="AlphaFoldDB" id="A0A7K0HSZ3"/>
<dbReference type="Proteomes" id="UP000441358">
    <property type="component" value="Unassembled WGS sequence"/>
</dbReference>
<gene>
    <name evidence="2" type="ORF">GKD66_23510</name>
</gene>
<accession>A0A7K0HSZ3</accession>
<feature type="domain" description="OMP85-like membrane spanning beta-barrel" evidence="1">
    <location>
        <begin position="3"/>
        <end position="89"/>
    </location>
</feature>
<comment type="caution">
    <text evidence="2">The sequence shown here is derived from an EMBL/GenBank/DDBJ whole genome shotgun (WGS) entry which is preliminary data.</text>
</comment>
<evidence type="ECO:0000313" key="3">
    <source>
        <dbReference type="Proteomes" id="UP000441358"/>
    </source>
</evidence>
<evidence type="ECO:0000313" key="2">
    <source>
        <dbReference type="EMBL" id="MRZ53110.1"/>
    </source>
</evidence>
<organism evidence="2 3">
    <name type="scientific">Parabacteroides distasonis</name>
    <dbReference type="NCBI Taxonomy" id="823"/>
    <lineage>
        <taxon>Bacteria</taxon>
        <taxon>Pseudomonadati</taxon>
        <taxon>Bacteroidota</taxon>
        <taxon>Bacteroidia</taxon>
        <taxon>Bacteroidales</taxon>
        <taxon>Tannerellaceae</taxon>
        <taxon>Parabacteroides</taxon>
    </lineage>
</organism>
<protein>
    <submittedName>
        <fullName evidence="2">Patatin</fullName>
    </submittedName>
</protein>
<evidence type="ECO:0000259" key="1">
    <source>
        <dbReference type="Pfam" id="PF19143"/>
    </source>
</evidence>